<dbReference type="SMART" id="SM00926">
    <property type="entry name" value="Molybdop_Fe4S4"/>
    <property type="match status" value="1"/>
</dbReference>
<dbReference type="Pfam" id="PF00384">
    <property type="entry name" value="Molybdopterin"/>
    <property type="match status" value="1"/>
</dbReference>
<evidence type="ECO:0000256" key="8">
    <source>
        <dbReference type="ARBA" id="ARBA00023014"/>
    </source>
</evidence>
<proteinExistence type="inferred from homology"/>
<dbReference type="Gene3D" id="3.40.228.10">
    <property type="entry name" value="Dimethylsulfoxide Reductase, domain 2"/>
    <property type="match status" value="1"/>
</dbReference>
<dbReference type="InterPro" id="IPR006656">
    <property type="entry name" value="Mopterin_OxRdtase"/>
</dbReference>
<keyword evidence="7" id="KW-0408">Iron</keyword>
<dbReference type="Gene3D" id="2.20.25.90">
    <property type="entry name" value="ADC-like domains"/>
    <property type="match status" value="1"/>
</dbReference>
<name>A0ABV7HPP7_9GAMM</name>
<dbReference type="Proteomes" id="UP001595476">
    <property type="component" value="Unassembled WGS sequence"/>
</dbReference>
<keyword evidence="12" id="KW-1185">Reference proteome</keyword>
<dbReference type="PANTHER" id="PTHR43742:SF9">
    <property type="entry name" value="TETRATHIONATE REDUCTASE SUBUNIT A"/>
    <property type="match status" value="1"/>
</dbReference>
<dbReference type="EMBL" id="JBHRSZ010000009">
    <property type="protein sequence ID" value="MFC3153446.1"/>
    <property type="molecule type" value="Genomic_DNA"/>
</dbReference>
<feature type="domain" description="4Fe-4S Mo/W bis-MGD-type" evidence="10">
    <location>
        <begin position="8"/>
        <end position="64"/>
    </location>
</feature>
<sequence length="746" mass="83052">MSTNKGSSNTSYHTCNLCEAMCGIAIETDGKQILSIKGDKQDPFSRGHICPKATALQDLYEDPERLTKPLERTEHGWTTIEWEDAFDKVAARIQQIQTKYGKDSVATYLGNPNVHNLGAMLYGRHLLHALNTKNMYSATSVDQLPHHVVASKLFGHMLKMPIPDIDRTDFFLMLGANPVASNGSVMTVPDVKKRLKDIQKKGGKVVVIDPRHTETAEIADQHYFIKPGTDALLLLAMLHVIFDSSLLDAEATGLMSNEIEGIQEDIIKYSPERVAPIVGIDAVEIRRLTYQFTQAKRPVCYGRMGTSVQAFGTLTQYLMTVFNLLLGRVDKVGGLMFTSPAIDLMKLTGRGGFDRNRSRVRNLPDFNSEFPVSTLAEEILTPGEGQIKALLVAGGNPVLSTPNGEQLDTALNELELMVSVDFYLTETSRHADFILPPVSPLERDHYDLVFNMIAVRDVAKFSPALFKAPKHTKQDWEIYCALTERLLKKAPLKQRLQLKLAETLGPRGHLELLLRSGRYGSKLNPFKGLSLRKLQNNPHGIDLGPLKPQLPKSLKTKSKTVELHRDFFMKDLHRIERTFFSEESKYDQTAPLLLIGRRHVRSNNSWLHNSHRLVKGKSRCTVMMNPTDAQRLKLTDNQIIDVSSTVGSVQLPLEVTEHIMPGVISIPHGWGHTKKGTRWSEAERHAGQSMNTLTDDSQIDELSGNAVLNGVPVTVKVVIDSDNAAQTSATKKAPKTEALSEITEVL</sequence>
<keyword evidence="5" id="KW-0732">Signal</keyword>
<dbReference type="SUPFAM" id="SSF53706">
    <property type="entry name" value="Formate dehydrogenase/DMSO reductase, domains 1-3"/>
    <property type="match status" value="1"/>
</dbReference>
<evidence type="ECO:0000313" key="11">
    <source>
        <dbReference type="EMBL" id="MFC3153446.1"/>
    </source>
</evidence>
<dbReference type="InterPro" id="IPR006657">
    <property type="entry name" value="MoPterin_dinucl-bd_dom"/>
</dbReference>
<keyword evidence="8" id="KW-0411">Iron-sulfur</keyword>
<accession>A0ABV7HPP7</accession>
<dbReference type="RefSeq" id="WP_386723366.1">
    <property type="nucleotide sequence ID" value="NZ_JBHRSZ010000009.1"/>
</dbReference>
<evidence type="ECO:0000256" key="7">
    <source>
        <dbReference type="ARBA" id="ARBA00023004"/>
    </source>
</evidence>
<keyword evidence="2" id="KW-0004">4Fe-4S</keyword>
<organism evidence="11 12">
    <name type="scientific">Litoribrevibacter euphylliae</name>
    <dbReference type="NCBI Taxonomy" id="1834034"/>
    <lineage>
        <taxon>Bacteria</taxon>
        <taxon>Pseudomonadati</taxon>
        <taxon>Pseudomonadota</taxon>
        <taxon>Gammaproteobacteria</taxon>
        <taxon>Oceanospirillales</taxon>
        <taxon>Oceanospirillaceae</taxon>
        <taxon>Litoribrevibacter</taxon>
    </lineage>
</organism>
<gene>
    <name evidence="11" type="ORF">ACFOEK_20565</name>
</gene>
<protein>
    <submittedName>
        <fullName evidence="11">Molybdopterin oxidoreductase family protein</fullName>
    </submittedName>
</protein>
<dbReference type="InterPro" id="IPR006963">
    <property type="entry name" value="Mopterin_OxRdtase_4Fe-4S_dom"/>
</dbReference>
<reference evidence="12" key="1">
    <citation type="journal article" date="2019" name="Int. J. Syst. Evol. Microbiol.">
        <title>The Global Catalogue of Microorganisms (GCM) 10K type strain sequencing project: providing services to taxonomists for standard genome sequencing and annotation.</title>
        <authorList>
            <consortium name="The Broad Institute Genomics Platform"/>
            <consortium name="The Broad Institute Genome Sequencing Center for Infectious Disease"/>
            <person name="Wu L."/>
            <person name="Ma J."/>
        </authorList>
    </citation>
    <scope>NUCLEOTIDE SEQUENCE [LARGE SCALE GENOMIC DNA]</scope>
    <source>
        <strain evidence="12">KCTC 52438</strain>
    </source>
</reference>
<dbReference type="Gene3D" id="2.40.40.20">
    <property type="match status" value="1"/>
</dbReference>
<evidence type="ECO:0000256" key="6">
    <source>
        <dbReference type="ARBA" id="ARBA00023002"/>
    </source>
</evidence>
<feature type="region of interest" description="Disordered" evidence="9">
    <location>
        <begin position="726"/>
        <end position="746"/>
    </location>
</feature>
<dbReference type="InterPro" id="IPR009010">
    <property type="entry name" value="Asp_de-COase-like_dom_sf"/>
</dbReference>
<dbReference type="Gene3D" id="3.40.50.740">
    <property type="match status" value="1"/>
</dbReference>
<dbReference type="Pfam" id="PF01568">
    <property type="entry name" value="Molydop_binding"/>
    <property type="match status" value="1"/>
</dbReference>
<dbReference type="PANTHER" id="PTHR43742">
    <property type="entry name" value="TRIMETHYLAMINE-N-OXIDE REDUCTASE"/>
    <property type="match status" value="1"/>
</dbReference>
<keyword evidence="6" id="KW-0560">Oxidoreductase</keyword>
<evidence type="ECO:0000256" key="2">
    <source>
        <dbReference type="ARBA" id="ARBA00022485"/>
    </source>
</evidence>
<keyword evidence="3" id="KW-0500">Molybdenum</keyword>
<dbReference type="SUPFAM" id="SSF50692">
    <property type="entry name" value="ADC-like"/>
    <property type="match status" value="1"/>
</dbReference>
<evidence type="ECO:0000256" key="4">
    <source>
        <dbReference type="ARBA" id="ARBA00022723"/>
    </source>
</evidence>
<evidence type="ECO:0000259" key="10">
    <source>
        <dbReference type="PROSITE" id="PS51669"/>
    </source>
</evidence>
<evidence type="ECO:0000256" key="3">
    <source>
        <dbReference type="ARBA" id="ARBA00022505"/>
    </source>
</evidence>
<comment type="caution">
    <text evidence="11">The sequence shown here is derived from an EMBL/GenBank/DDBJ whole genome shotgun (WGS) entry which is preliminary data.</text>
</comment>
<evidence type="ECO:0000256" key="5">
    <source>
        <dbReference type="ARBA" id="ARBA00022729"/>
    </source>
</evidence>
<dbReference type="PROSITE" id="PS51669">
    <property type="entry name" value="4FE4S_MOW_BIS_MGD"/>
    <property type="match status" value="1"/>
</dbReference>
<evidence type="ECO:0000313" key="12">
    <source>
        <dbReference type="Proteomes" id="UP001595476"/>
    </source>
</evidence>
<evidence type="ECO:0000256" key="9">
    <source>
        <dbReference type="SAM" id="MobiDB-lite"/>
    </source>
</evidence>
<keyword evidence="4" id="KW-0479">Metal-binding</keyword>
<comment type="similarity">
    <text evidence="1">Belongs to the prokaryotic molybdopterin-containing oxidoreductase family.</text>
</comment>
<evidence type="ECO:0000256" key="1">
    <source>
        <dbReference type="ARBA" id="ARBA00010312"/>
    </source>
</evidence>
<dbReference type="CDD" id="cd02782">
    <property type="entry name" value="MopB_CT_1"/>
    <property type="match status" value="1"/>
</dbReference>
<dbReference type="Pfam" id="PF04879">
    <property type="entry name" value="Molybdop_Fe4S4"/>
    <property type="match status" value="1"/>
</dbReference>
<dbReference type="InterPro" id="IPR050612">
    <property type="entry name" value="Prok_Mopterin_Oxidored"/>
</dbReference>